<protein>
    <submittedName>
        <fullName evidence="2">Uncharacterized protein</fullName>
    </submittedName>
</protein>
<comment type="caution">
    <text evidence="2">The sequence shown here is derived from an EMBL/GenBank/DDBJ whole genome shotgun (WGS) entry which is preliminary data.</text>
</comment>
<accession>Q08UC4</accession>
<evidence type="ECO:0000313" key="2">
    <source>
        <dbReference type="EMBL" id="EAU64073.1"/>
    </source>
</evidence>
<dbReference type="Proteomes" id="UP000032702">
    <property type="component" value="Unassembled WGS sequence"/>
</dbReference>
<organism evidence="2 3">
    <name type="scientific">Stigmatella aurantiaca (strain DW4/3-1)</name>
    <dbReference type="NCBI Taxonomy" id="378806"/>
    <lineage>
        <taxon>Bacteria</taxon>
        <taxon>Pseudomonadati</taxon>
        <taxon>Myxococcota</taxon>
        <taxon>Myxococcia</taxon>
        <taxon>Myxococcales</taxon>
        <taxon>Cystobacterineae</taxon>
        <taxon>Archangiaceae</taxon>
        <taxon>Stigmatella</taxon>
    </lineage>
</organism>
<feature type="region of interest" description="Disordered" evidence="1">
    <location>
        <begin position="1"/>
        <end position="20"/>
    </location>
</feature>
<dbReference type="RefSeq" id="WP_002616984.1">
    <property type="nucleotide sequence ID" value="NC_014623.1"/>
</dbReference>
<evidence type="ECO:0000256" key="1">
    <source>
        <dbReference type="SAM" id="MobiDB-lite"/>
    </source>
</evidence>
<feature type="compositionally biased region" description="Basic residues" evidence="1">
    <location>
        <begin position="1"/>
        <end position="18"/>
    </location>
</feature>
<reference evidence="2 3" key="1">
    <citation type="submission" date="2006-04" db="EMBL/GenBank/DDBJ databases">
        <authorList>
            <person name="Nierman W.C."/>
        </authorList>
    </citation>
    <scope>NUCLEOTIDE SEQUENCE [LARGE SCALE GENOMIC DNA]</scope>
    <source>
        <strain evidence="2 3">DW4/3-1</strain>
    </source>
</reference>
<proteinExistence type="predicted"/>
<gene>
    <name evidence="2" type="ORF">STIAU_0039</name>
</gene>
<dbReference type="AlphaFoldDB" id="Q08UC4"/>
<dbReference type="EMBL" id="AAMD01000131">
    <property type="protein sequence ID" value="EAU64073.1"/>
    <property type="molecule type" value="Genomic_DNA"/>
</dbReference>
<sequence>MRCMTPHRRIKRRKKKGLPKPCGSSLVFIPAEDGTYIPVLL</sequence>
<evidence type="ECO:0000313" key="3">
    <source>
        <dbReference type="Proteomes" id="UP000032702"/>
    </source>
</evidence>
<name>Q08UC4_STIAD</name>